<keyword evidence="12" id="KW-1185">Reference proteome</keyword>
<gene>
    <name evidence="11" type="ORF">KOI35_15720</name>
</gene>
<organism evidence="11 12">
    <name type="scientific">Paractinoplanes bogorensis</name>
    <dbReference type="NCBI Taxonomy" id="1610840"/>
    <lineage>
        <taxon>Bacteria</taxon>
        <taxon>Bacillati</taxon>
        <taxon>Actinomycetota</taxon>
        <taxon>Actinomycetes</taxon>
        <taxon>Micromonosporales</taxon>
        <taxon>Micromonosporaceae</taxon>
        <taxon>Paractinoplanes</taxon>
    </lineage>
</organism>
<accession>A0ABS5YNQ6</accession>
<feature type="chain" id="PRO_5046503961" evidence="9">
    <location>
        <begin position="28"/>
        <end position="421"/>
    </location>
</feature>
<dbReference type="PRINTS" id="PR00765">
    <property type="entry name" value="CRBOXYPTASEA"/>
</dbReference>
<dbReference type="EMBL" id="JAHKKG010000005">
    <property type="protein sequence ID" value="MBU2664951.1"/>
    <property type="molecule type" value="Genomic_DNA"/>
</dbReference>
<dbReference type="PANTHER" id="PTHR11705:SF143">
    <property type="entry name" value="SLL0236 PROTEIN"/>
    <property type="match status" value="1"/>
</dbReference>
<dbReference type="PROSITE" id="PS00133">
    <property type="entry name" value="CARBOXYPEPT_ZN_2"/>
    <property type="match status" value="1"/>
</dbReference>
<dbReference type="SUPFAM" id="SSF53187">
    <property type="entry name" value="Zn-dependent exopeptidases"/>
    <property type="match status" value="1"/>
</dbReference>
<evidence type="ECO:0000256" key="1">
    <source>
        <dbReference type="ARBA" id="ARBA00001947"/>
    </source>
</evidence>
<evidence type="ECO:0000313" key="12">
    <source>
        <dbReference type="Proteomes" id="UP001519654"/>
    </source>
</evidence>
<dbReference type="RefSeq" id="WP_215788162.1">
    <property type="nucleotide sequence ID" value="NZ_JAHKKG010000005.1"/>
</dbReference>
<keyword evidence="5" id="KW-0378">Hydrolase</keyword>
<dbReference type="PROSITE" id="PS00132">
    <property type="entry name" value="CARBOXYPEPT_ZN_1"/>
    <property type="match status" value="1"/>
</dbReference>
<dbReference type="InterPro" id="IPR006311">
    <property type="entry name" value="TAT_signal"/>
</dbReference>
<dbReference type="InterPro" id="IPR033810">
    <property type="entry name" value="Carboxypeptidase_T"/>
</dbReference>
<name>A0ABS5YNQ6_9ACTN</name>
<comment type="cofactor">
    <cofactor evidence="1">
        <name>Zn(2+)</name>
        <dbReference type="ChEBI" id="CHEBI:29105"/>
    </cofactor>
</comment>
<evidence type="ECO:0000256" key="4">
    <source>
        <dbReference type="ARBA" id="ARBA00022723"/>
    </source>
</evidence>
<dbReference type="InterPro" id="IPR057247">
    <property type="entry name" value="CARBOXYPEPT_ZN_2"/>
</dbReference>
<keyword evidence="3" id="KW-0645">Protease</keyword>
<evidence type="ECO:0000256" key="5">
    <source>
        <dbReference type="ARBA" id="ARBA00022801"/>
    </source>
</evidence>
<evidence type="ECO:0000259" key="10">
    <source>
        <dbReference type="PROSITE" id="PS52035"/>
    </source>
</evidence>
<evidence type="ECO:0000256" key="8">
    <source>
        <dbReference type="PROSITE-ProRule" id="PRU01379"/>
    </source>
</evidence>
<protein>
    <submittedName>
        <fullName evidence="11">Zinc carboxypeptidase</fullName>
    </submittedName>
</protein>
<dbReference type="Pfam" id="PF00246">
    <property type="entry name" value="Peptidase_M14"/>
    <property type="match status" value="1"/>
</dbReference>
<keyword evidence="7" id="KW-0482">Metalloprotease</keyword>
<dbReference type="PROSITE" id="PS52035">
    <property type="entry name" value="PEPTIDASE_M14"/>
    <property type="match status" value="1"/>
</dbReference>
<evidence type="ECO:0000256" key="7">
    <source>
        <dbReference type="ARBA" id="ARBA00023049"/>
    </source>
</evidence>
<dbReference type="Gene3D" id="3.40.630.10">
    <property type="entry name" value="Zn peptidases"/>
    <property type="match status" value="1"/>
</dbReference>
<evidence type="ECO:0000256" key="3">
    <source>
        <dbReference type="ARBA" id="ARBA00022670"/>
    </source>
</evidence>
<keyword evidence="6" id="KW-0862">Zinc</keyword>
<keyword evidence="11" id="KW-0121">Carboxypeptidase</keyword>
<comment type="similarity">
    <text evidence="2 8">Belongs to the peptidase M14 family.</text>
</comment>
<evidence type="ECO:0000256" key="6">
    <source>
        <dbReference type="ARBA" id="ARBA00022833"/>
    </source>
</evidence>
<evidence type="ECO:0000256" key="2">
    <source>
        <dbReference type="ARBA" id="ARBA00005988"/>
    </source>
</evidence>
<dbReference type="InterPro" id="IPR057246">
    <property type="entry name" value="CARBOXYPEPT_ZN_1"/>
</dbReference>
<dbReference type="InterPro" id="IPR000834">
    <property type="entry name" value="Peptidase_M14"/>
</dbReference>
<feature type="domain" description="Peptidase M14" evidence="10">
    <location>
        <begin position="101"/>
        <end position="406"/>
    </location>
</feature>
<keyword evidence="9" id="KW-0732">Signal</keyword>
<reference evidence="11 12" key="1">
    <citation type="submission" date="2021-06" db="EMBL/GenBank/DDBJ databases">
        <title>Actinoplanes lichenicola sp. nov., and Actinoplanes ovalisporus sp. nov., isolated from lichen in Thailand.</title>
        <authorList>
            <person name="Saeng-In P."/>
            <person name="Kanchanasin P."/>
            <person name="Yuki M."/>
            <person name="Kudo T."/>
            <person name="Ohkuma M."/>
            <person name="Phongsopitanun W."/>
            <person name="Tanasupawat S."/>
        </authorList>
    </citation>
    <scope>NUCLEOTIDE SEQUENCE [LARGE SCALE GENOMIC DNA]</scope>
    <source>
        <strain evidence="11 12">NBRC 110975</strain>
    </source>
</reference>
<feature type="active site" description="Proton donor/acceptor" evidence="8">
    <location>
        <position position="370"/>
    </location>
</feature>
<dbReference type="GO" id="GO:0004180">
    <property type="term" value="F:carboxypeptidase activity"/>
    <property type="evidence" value="ECO:0007669"/>
    <property type="project" value="UniProtKB-KW"/>
</dbReference>
<evidence type="ECO:0000256" key="9">
    <source>
        <dbReference type="SAM" id="SignalP"/>
    </source>
</evidence>
<dbReference type="CDD" id="cd03859">
    <property type="entry name" value="M14_CPT"/>
    <property type="match status" value="1"/>
</dbReference>
<dbReference type="PROSITE" id="PS51318">
    <property type="entry name" value="TAT"/>
    <property type="match status" value="1"/>
</dbReference>
<proteinExistence type="inferred from homology"/>
<comment type="caution">
    <text evidence="11">The sequence shown here is derived from an EMBL/GenBank/DDBJ whole genome shotgun (WGS) entry which is preliminary data.</text>
</comment>
<evidence type="ECO:0000313" key="11">
    <source>
        <dbReference type="EMBL" id="MBU2664951.1"/>
    </source>
</evidence>
<feature type="signal peptide" evidence="9">
    <location>
        <begin position="1"/>
        <end position="27"/>
    </location>
</feature>
<dbReference type="Proteomes" id="UP001519654">
    <property type="component" value="Unassembled WGS sequence"/>
</dbReference>
<dbReference type="PANTHER" id="PTHR11705">
    <property type="entry name" value="PROTEASE FAMILY M14 CARBOXYPEPTIDASE A,B"/>
    <property type="match status" value="1"/>
</dbReference>
<dbReference type="SMART" id="SM00631">
    <property type="entry name" value="Zn_pept"/>
    <property type="match status" value="1"/>
</dbReference>
<sequence length="421" mass="46261">MRRRRTAVAALAVAMLGALLAGVPADAAPTVSAEPAQYEVLDVRSAAQRNVIARTGVAIDSVEHAIVTVTASPAEVRALQRKGFTVQPILRTFDFPPSDAPYHNYSEMITEVNRVVAAYPAIAQKRVIGKTYEGRDIVAVKISDNVGTDENEPEVLYDANHHAREHLTVEMALYVLNLYTAGYASDSRIRNVVNSRELWIIPSVNPDGSEYDIATGSYRSWRKNRQPNSGSSNVGTDLNRNYGYRWGCCGGSSGSTSSSTYRGPSAFSAPETRAVRDFVNSRVVGGKQQIRASMDFHTYSELVLWPFGHTTANTTTGMTTDDYNTFSTFGRQMAATNNYTPEQSSDLYITDGDLLDWLWGTHKIFAYTFEMYPRSASGGGFYPPASVINRETSRNREAALLLAEVADCPYKVIGKQSTYCS</sequence>
<keyword evidence="4" id="KW-0479">Metal-binding</keyword>